<dbReference type="Gramene" id="KMS94496">
    <property type="protein sequence ID" value="KMS94496"/>
    <property type="gene ID" value="BVRB_020830"/>
</dbReference>
<dbReference type="AlphaFoldDB" id="A0A0J8B0I2"/>
<evidence type="ECO:0000313" key="2">
    <source>
        <dbReference type="Proteomes" id="UP000035740"/>
    </source>
</evidence>
<dbReference type="Proteomes" id="UP000035740">
    <property type="component" value="Unassembled WGS sequence"/>
</dbReference>
<reference evidence="1 2" key="1">
    <citation type="journal article" date="2014" name="Nature">
        <title>The genome of the recently domesticated crop plant sugar beet (Beta vulgaris).</title>
        <authorList>
            <person name="Dohm J.C."/>
            <person name="Minoche A.E."/>
            <person name="Holtgrawe D."/>
            <person name="Capella-Gutierrez S."/>
            <person name="Zakrzewski F."/>
            <person name="Tafer H."/>
            <person name="Rupp O."/>
            <person name="Sorensen T.R."/>
            <person name="Stracke R."/>
            <person name="Reinhardt R."/>
            <person name="Goesmann A."/>
            <person name="Kraft T."/>
            <person name="Schulz B."/>
            <person name="Stadler P.F."/>
            <person name="Schmidt T."/>
            <person name="Gabaldon T."/>
            <person name="Lehrach H."/>
            <person name="Weisshaar B."/>
            <person name="Himmelbauer H."/>
        </authorList>
    </citation>
    <scope>NUCLEOTIDE SEQUENCE [LARGE SCALE GENOMIC DNA]</scope>
    <source>
        <tissue evidence="1">Taproot</tissue>
    </source>
</reference>
<proteinExistence type="predicted"/>
<sequence>MQRLLEVLSVRKLEDTESLVLFLLCSVYLDVVRSEMSDNWNHLQSLVESLLLQGVSRAERISTLIQRKPGESDSNDLSLCAIENQPGGRHANDFYDFKRIQITPIPDEIDLSKSSDNTFLPMANGEDGFLLDEPALRMVDRSFRLLREDMVSMLRDNLAKPCPIVFSNVCVEEFELRPQPCAILSFDAPVAVQRMSPLHKKDSGANHDGCRSDL</sequence>
<evidence type="ECO:0000313" key="1">
    <source>
        <dbReference type="EMBL" id="KMS94496.1"/>
    </source>
</evidence>
<protein>
    <submittedName>
        <fullName evidence="1">Uncharacterized protein</fullName>
    </submittedName>
</protein>
<organism evidence="1 2">
    <name type="scientific">Beta vulgaris subsp. vulgaris</name>
    <name type="common">Beet</name>
    <dbReference type="NCBI Taxonomy" id="3555"/>
    <lineage>
        <taxon>Eukaryota</taxon>
        <taxon>Viridiplantae</taxon>
        <taxon>Streptophyta</taxon>
        <taxon>Embryophyta</taxon>
        <taxon>Tracheophyta</taxon>
        <taxon>Spermatophyta</taxon>
        <taxon>Magnoliopsida</taxon>
        <taxon>eudicotyledons</taxon>
        <taxon>Gunneridae</taxon>
        <taxon>Pentapetalae</taxon>
        <taxon>Caryophyllales</taxon>
        <taxon>Chenopodiaceae</taxon>
        <taxon>Betoideae</taxon>
        <taxon>Beta</taxon>
    </lineage>
</organism>
<accession>A0A0J8B0I2</accession>
<name>A0A0J8B0I2_BETVV</name>
<dbReference type="EMBL" id="KQ092937">
    <property type="protein sequence ID" value="KMS94496.1"/>
    <property type="molecule type" value="Genomic_DNA"/>
</dbReference>
<keyword evidence="2" id="KW-1185">Reference proteome</keyword>
<dbReference type="OrthoDB" id="2423195at2759"/>
<gene>
    <name evidence="1" type="ORF">BVRB_020830</name>
</gene>